<gene>
    <name evidence="2" type="ORF">F2P81_025412</name>
</gene>
<dbReference type="Proteomes" id="UP000438429">
    <property type="component" value="Unassembled WGS sequence"/>
</dbReference>
<feature type="signal peptide" evidence="1">
    <location>
        <begin position="1"/>
        <end position="36"/>
    </location>
</feature>
<evidence type="ECO:0000313" key="3">
    <source>
        <dbReference type="Proteomes" id="UP000438429"/>
    </source>
</evidence>
<organism evidence="2 3">
    <name type="scientific">Scophthalmus maximus</name>
    <name type="common">Turbot</name>
    <name type="synonym">Psetta maxima</name>
    <dbReference type="NCBI Taxonomy" id="52904"/>
    <lineage>
        <taxon>Eukaryota</taxon>
        <taxon>Metazoa</taxon>
        <taxon>Chordata</taxon>
        <taxon>Craniata</taxon>
        <taxon>Vertebrata</taxon>
        <taxon>Euteleostomi</taxon>
        <taxon>Actinopterygii</taxon>
        <taxon>Neopterygii</taxon>
        <taxon>Teleostei</taxon>
        <taxon>Neoteleostei</taxon>
        <taxon>Acanthomorphata</taxon>
        <taxon>Carangaria</taxon>
        <taxon>Pleuronectiformes</taxon>
        <taxon>Pleuronectoidei</taxon>
        <taxon>Scophthalmidae</taxon>
        <taxon>Scophthalmus</taxon>
    </lineage>
</organism>
<dbReference type="AlphaFoldDB" id="A0A6A4RQ43"/>
<evidence type="ECO:0000256" key="1">
    <source>
        <dbReference type="SAM" id="SignalP"/>
    </source>
</evidence>
<feature type="chain" id="PRO_5025362489" evidence="1">
    <location>
        <begin position="37"/>
        <end position="147"/>
    </location>
</feature>
<accession>A0A6A4RQ43</accession>
<dbReference type="EMBL" id="VEVO01000032">
    <property type="protein sequence ID" value="KAF0022347.1"/>
    <property type="molecule type" value="Genomic_DNA"/>
</dbReference>
<evidence type="ECO:0000313" key="2">
    <source>
        <dbReference type="EMBL" id="KAF0022347.1"/>
    </source>
</evidence>
<protein>
    <submittedName>
        <fullName evidence="2">Uncharacterized protein</fullName>
    </submittedName>
</protein>
<sequence>MPSIKATASPPTLETALLLLLLLLFLLHQLFLQVQSVGSVAPRSRRLIHLNTSSLWTPPVQPCVPELGRWRERREEEGVFLKKVKITADHYIDVNVNVKNHRVFQRELEQSNSTETWRLHIRVKLRRSLCSVIYDRTVTQREMRNER</sequence>
<reference evidence="2 3" key="1">
    <citation type="submission" date="2019-06" db="EMBL/GenBank/DDBJ databases">
        <title>Draft genomes of female and male turbot (Scophthalmus maximus).</title>
        <authorList>
            <person name="Xu H."/>
            <person name="Xu X.-W."/>
            <person name="Shao C."/>
            <person name="Chen S."/>
        </authorList>
    </citation>
    <scope>NUCLEOTIDE SEQUENCE [LARGE SCALE GENOMIC DNA]</scope>
    <source>
        <strain evidence="2">Ysfricsl-2016a</strain>
        <tissue evidence="2">Blood</tissue>
    </source>
</reference>
<keyword evidence="1" id="KW-0732">Signal</keyword>
<name>A0A6A4RQ43_SCOMX</name>
<proteinExistence type="predicted"/>
<comment type="caution">
    <text evidence="2">The sequence shown here is derived from an EMBL/GenBank/DDBJ whole genome shotgun (WGS) entry which is preliminary data.</text>
</comment>